<evidence type="ECO:0000313" key="2">
    <source>
        <dbReference type="Proteomes" id="UP000607796"/>
    </source>
</evidence>
<gene>
    <name evidence="1" type="ORF">IQ782_24435</name>
</gene>
<proteinExistence type="predicted"/>
<name>A0ABR9X987_9RHOB</name>
<dbReference type="Pfam" id="PF07040">
    <property type="entry name" value="DUF1326"/>
    <property type="match status" value="1"/>
</dbReference>
<dbReference type="InterPro" id="IPR009758">
    <property type="entry name" value="DUF1326"/>
</dbReference>
<reference evidence="1 2" key="1">
    <citation type="journal article" date="2021" name="Int. J. Syst. Evol. Microbiol.">
        <title>Salipiger mangrovisoli sp. nov., isolated from mangrove soil and the proposal for the reclassification of Paraphaeobacter pallidus as Salipiger pallidus comb. nov.</title>
        <authorList>
            <person name="Du J."/>
            <person name="Liu Y."/>
            <person name="Pei T."/>
            <person name="Deng M.R."/>
            <person name="Zhu H."/>
        </authorList>
    </citation>
    <scope>NUCLEOTIDE SEQUENCE [LARGE SCALE GENOMIC DNA]</scope>
    <source>
        <strain evidence="1 2">6D45A</strain>
    </source>
</reference>
<sequence length="201" mass="21418">MAYSIEGDLLEVCNCNVLCPCWIGEDPDHGYCDATLAYRINSGEVNGVDMRGVVIAGVGKIPGNVLAGNWKRQLYVDASASDAQSAAAIDLLQGRLGGPMADLAQLIGEDLEPKRAAITFTLSEGKGVLKIDGVLEAEMEPYRGPTGEVTTLNESIFTTIPGAPAYVSKAEYFRVDDPGVGIKLDIEKTNAIQGAFRFEFA</sequence>
<accession>A0ABR9X987</accession>
<protein>
    <submittedName>
        <fullName evidence="1">DUF1326 domain-containing protein</fullName>
    </submittedName>
</protein>
<comment type="caution">
    <text evidence="1">The sequence shown here is derived from an EMBL/GenBank/DDBJ whole genome shotgun (WGS) entry which is preliminary data.</text>
</comment>
<dbReference type="Proteomes" id="UP000607796">
    <property type="component" value="Unassembled WGS sequence"/>
</dbReference>
<dbReference type="EMBL" id="JADFFK010000024">
    <property type="protein sequence ID" value="MBE9640007.1"/>
    <property type="molecule type" value="Genomic_DNA"/>
</dbReference>
<organism evidence="1 2">
    <name type="scientific">Salipiger mangrovisoli</name>
    <dbReference type="NCBI Taxonomy" id="2865933"/>
    <lineage>
        <taxon>Bacteria</taxon>
        <taxon>Pseudomonadati</taxon>
        <taxon>Pseudomonadota</taxon>
        <taxon>Alphaproteobacteria</taxon>
        <taxon>Rhodobacterales</taxon>
        <taxon>Roseobacteraceae</taxon>
        <taxon>Salipiger</taxon>
    </lineage>
</organism>
<dbReference type="RefSeq" id="WP_194137279.1">
    <property type="nucleotide sequence ID" value="NZ_JADFFK010000024.1"/>
</dbReference>
<keyword evidence="2" id="KW-1185">Reference proteome</keyword>
<evidence type="ECO:0000313" key="1">
    <source>
        <dbReference type="EMBL" id="MBE9640007.1"/>
    </source>
</evidence>